<dbReference type="InterPro" id="IPR001258">
    <property type="entry name" value="NHL_repeat"/>
</dbReference>
<keyword evidence="1" id="KW-0677">Repeat</keyword>
<dbReference type="Proteomes" id="UP000694523">
    <property type="component" value="Unplaced"/>
</dbReference>
<keyword evidence="4" id="KW-1185">Reference proteome</keyword>
<evidence type="ECO:0000313" key="3">
    <source>
        <dbReference type="Ensembl" id="ENSNMLP00000043040.1"/>
    </source>
</evidence>
<organism evidence="3 4">
    <name type="scientific">Neogobius melanostomus</name>
    <name type="common">round goby</name>
    <dbReference type="NCBI Taxonomy" id="47308"/>
    <lineage>
        <taxon>Eukaryota</taxon>
        <taxon>Metazoa</taxon>
        <taxon>Chordata</taxon>
        <taxon>Craniata</taxon>
        <taxon>Vertebrata</taxon>
        <taxon>Euteleostomi</taxon>
        <taxon>Actinopterygii</taxon>
        <taxon>Neopterygii</taxon>
        <taxon>Teleostei</taxon>
        <taxon>Neoteleostei</taxon>
        <taxon>Acanthomorphata</taxon>
        <taxon>Gobiaria</taxon>
        <taxon>Gobiiformes</taxon>
        <taxon>Gobioidei</taxon>
        <taxon>Gobiidae</taxon>
        <taxon>Benthophilinae</taxon>
        <taxon>Neogobiini</taxon>
        <taxon>Neogobius</taxon>
    </lineage>
</organism>
<sequence length="132" mass="14642">MFIKTHKICFAATWDILYPYFHSYETGRVPCVKILAPDWNTIRVLGVCAGMGPVLVSPWGICIDRDGDVLVADWAEQGHRVVLFPGRGVGRPVIAEGLSSPRGLTVLPEGHLAVADSMHHCVKIFRYKNVQE</sequence>
<dbReference type="PANTHER" id="PTHR24104:SF53">
    <property type="match status" value="1"/>
</dbReference>
<dbReference type="PANTHER" id="PTHR24104">
    <property type="entry name" value="E3 UBIQUITIN-PROTEIN LIGASE NHLRC1-RELATED"/>
    <property type="match status" value="1"/>
</dbReference>
<reference evidence="3" key="2">
    <citation type="submission" date="2025-09" db="UniProtKB">
        <authorList>
            <consortium name="Ensembl"/>
        </authorList>
    </citation>
    <scope>IDENTIFICATION</scope>
</reference>
<dbReference type="Pfam" id="PF01436">
    <property type="entry name" value="NHL"/>
    <property type="match status" value="2"/>
</dbReference>
<feature type="repeat" description="NHL" evidence="2">
    <location>
        <begin position="98"/>
        <end position="128"/>
    </location>
</feature>
<name>A0A8C6UX72_9GOBI</name>
<proteinExistence type="predicted"/>
<reference evidence="3" key="1">
    <citation type="submission" date="2025-08" db="UniProtKB">
        <authorList>
            <consortium name="Ensembl"/>
        </authorList>
    </citation>
    <scope>IDENTIFICATION</scope>
</reference>
<dbReference type="Ensembl" id="ENSNMLT00000047793.1">
    <property type="protein sequence ID" value="ENSNMLP00000043040.1"/>
    <property type="gene ID" value="ENSNMLG00000026183.1"/>
</dbReference>
<dbReference type="GO" id="GO:0061630">
    <property type="term" value="F:ubiquitin protein ligase activity"/>
    <property type="evidence" value="ECO:0007669"/>
    <property type="project" value="TreeGrafter"/>
</dbReference>
<dbReference type="InterPro" id="IPR050952">
    <property type="entry name" value="TRIM-NHL_E3_ligases"/>
</dbReference>
<evidence type="ECO:0000256" key="1">
    <source>
        <dbReference type="ARBA" id="ARBA00022737"/>
    </source>
</evidence>
<dbReference type="GO" id="GO:0000209">
    <property type="term" value="P:protein polyubiquitination"/>
    <property type="evidence" value="ECO:0007669"/>
    <property type="project" value="TreeGrafter"/>
</dbReference>
<evidence type="ECO:0000313" key="4">
    <source>
        <dbReference type="Proteomes" id="UP000694523"/>
    </source>
</evidence>
<dbReference type="AlphaFoldDB" id="A0A8C6UX72"/>
<accession>A0A8C6UX72</accession>
<evidence type="ECO:0000256" key="2">
    <source>
        <dbReference type="PROSITE-ProRule" id="PRU00504"/>
    </source>
</evidence>
<dbReference type="Gene3D" id="2.120.10.30">
    <property type="entry name" value="TolB, C-terminal domain"/>
    <property type="match status" value="1"/>
</dbReference>
<dbReference type="GO" id="GO:0043161">
    <property type="term" value="P:proteasome-mediated ubiquitin-dependent protein catabolic process"/>
    <property type="evidence" value="ECO:0007669"/>
    <property type="project" value="TreeGrafter"/>
</dbReference>
<dbReference type="SUPFAM" id="SSF101898">
    <property type="entry name" value="NHL repeat"/>
    <property type="match status" value="1"/>
</dbReference>
<protein>
    <submittedName>
        <fullName evidence="3">Uncharacterized protein</fullName>
    </submittedName>
</protein>
<dbReference type="InterPro" id="IPR011042">
    <property type="entry name" value="6-blade_b-propeller_TolB-like"/>
</dbReference>
<dbReference type="PROSITE" id="PS51125">
    <property type="entry name" value="NHL"/>
    <property type="match status" value="1"/>
</dbReference>